<feature type="region of interest" description="Disordered" evidence="1">
    <location>
        <begin position="364"/>
        <end position="430"/>
    </location>
</feature>
<keyword evidence="4" id="KW-1185">Reference proteome</keyword>
<evidence type="ECO:0000256" key="1">
    <source>
        <dbReference type="SAM" id="MobiDB-lite"/>
    </source>
</evidence>
<dbReference type="Proteomes" id="UP000016923">
    <property type="component" value="Unassembled WGS sequence"/>
</dbReference>
<keyword evidence="2" id="KW-0472">Membrane</keyword>
<keyword evidence="3" id="KW-0648">Protein biosynthesis</keyword>
<gene>
    <name evidence="3" type="ORF">F503_05411</name>
</gene>
<proteinExistence type="predicted"/>
<feature type="region of interest" description="Disordered" evidence="1">
    <location>
        <begin position="195"/>
        <end position="262"/>
    </location>
</feature>
<feature type="region of interest" description="Disordered" evidence="1">
    <location>
        <begin position="301"/>
        <end position="324"/>
    </location>
</feature>
<feature type="compositionally biased region" description="Basic and acidic residues" evidence="1">
    <location>
        <begin position="406"/>
        <end position="418"/>
    </location>
</feature>
<keyword evidence="2" id="KW-0812">Transmembrane</keyword>
<feature type="transmembrane region" description="Helical" evidence="2">
    <location>
        <begin position="59"/>
        <end position="80"/>
    </location>
</feature>
<feature type="region of interest" description="Disordered" evidence="1">
    <location>
        <begin position="634"/>
        <end position="782"/>
    </location>
</feature>
<dbReference type="HOGENOM" id="CLU_335889_0_0_1"/>
<accession>S3CE39</accession>
<feature type="compositionally biased region" description="Acidic residues" evidence="1">
    <location>
        <begin position="695"/>
        <end position="707"/>
    </location>
</feature>
<reference evidence="3 4" key="1">
    <citation type="journal article" date="2013" name="BMC Genomics">
        <title>The genome and transcriptome of the pine saprophyte Ophiostoma piceae, and a comparison with the bark beetle-associated pine pathogen Grosmannia clavigera.</title>
        <authorList>
            <person name="Haridas S."/>
            <person name="Wang Y."/>
            <person name="Lim L."/>
            <person name="Massoumi Alamouti S."/>
            <person name="Jackman S."/>
            <person name="Docking R."/>
            <person name="Robertson G."/>
            <person name="Birol I."/>
            <person name="Bohlmann J."/>
            <person name="Breuil C."/>
        </authorList>
    </citation>
    <scope>NUCLEOTIDE SEQUENCE [LARGE SCALE GENOMIC DNA]</scope>
    <source>
        <strain evidence="3 4">UAMH 11346</strain>
    </source>
</reference>
<dbReference type="eggNOG" id="ENOG502S728">
    <property type="taxonomic scope" value="Eukaryota"/>
</dbReference>
<sequence>MCQLPVLSDALKWPNSGIYRCFPLFSFLLQLATVLAGACWCLLLALLPHRSFPLEHLKHASSFLFYLFIHVLSLSDIALVSPIRPSRAHNRFFLLSLFSPLSLLSSLSSLLSLFSLLSSLLPPLTTRQPPSGHRPFSPPAYALSAPPRPHHVSLAVHCSLASHVARSFSARSSYWLCPLRKQLVLLSSMSANNFRRDSARQRSPSDFVNFLNGHYQHTTHPGSSSHPSPPHDRLGRRSQQAPIFTPPEQNHYPSDPIEGPALAPLSFERTTATPQQPLPPLRSLSRGIPIPTLGSLPHLYSQGYPSRASPPPLSAFPRLGQSQTPAVGNLPFGYRYSRRHPSTLNAGVPPLDETPRGPEAEFRLRNSQDVASQDDTSNRSSQSQTSEISSSYPYVMSSRTGGNSGSRRDSQRSEETGRVNKRRRVDSDKISPPLYKAFRYGRHGQVEPGALKMEISSCDGGLYNDGAAHAAENILKADNSVYCTKGNRCNIVLQHQGNTPFSLKELIIRAPAKNYSYPVRQGVVFLSMSKDELLQKDQYHSRAYPINTTLLFDRINSFRQRATEILNNSVNGHGRQDENFAVEDPNDIPHEMYRLALNRTNARHAPSSSNTVHNDLTAELDNAEDPPRFYLVTECSDDEEGDTDTRSAHDRGSGWRSSATRWSPAPLRARTQRRQSIYDDDLLDNSTGWGLDNNYAEDDDDDTELYDLGDALISSPDSPPGDEDARNRGLNRGERDRSRAFYIPGESLQGSEGGASAAYEQPHASSSTFECRNGEQDGSGLTEAQPNAKFYIEEHKNKCTIRFNPPVTTRYILLKMWNPHHDIGGNIDIQGVVAKGFAGPRFFPVNELR</sequence>
<keyword evidence="3" id="KW-0396">Initiation factor</keyword>
<feature type="compositionally biased region" description="Basic and acidic residues" evidence="1">
    <location>
        <begin position="643"/>
        <end position="653"/>
    </location>
</feature>
<evidence type="ECO:0000313" key="3">
    <source>
        <dbReference type="EMBL" id="EPE10316.1"/>
    </source>
</evidence>
<feature type="compositionally biased region" description="Basic and acidic residues" evidence="1">
    <location>
        <begin position="723"/>
        <end position="739"/>
    </location>
</feature>
<dbReference type="AlphaFoldDB" id="S3CE39"/>
<dbReference type="OrthoDB" id="2351940at2759"/>
<feature type="compositionally biased region" description="Polar residues" evidence="1">
    <location>
        <begin position="237"/>
        <end position="252"/>
    </location>
</feature>
<keyword evidence="2" id="KW-1133">Transmembrane helix</keyword>
<evidence type="ECO:0000256" key="2">
    <source>
        <dbReference type="SAM" id="Phobius"/>
    </source>
</evidence>
<evidence type="ECO:0000313" key="4">
    <source>
        <dbReference type="Proteomes" id="UP000016923"/>
    </source>
</evidence>
<name>S3CE39_OPHP1</name>
<dbReference type="EMBL" id="KE148146">
    <property type="protein sequence ID" value="EPE10316.1"/>
    <property type="molecule type" value="Genomic_DNA"/>
</dbReference>
<dbReference type="VEuPathDB" id="FungiDB:F503_05411"/>
<feature type="transmembrane region" description="Helical" evidence="2">
    <location>
        <begin position="21"/>
        <end position="47"/>
    </location>
</feature>
<dbReference type="GO" id="GO:0003743">
    <property type="term" value="F:translation initiation factor activity"/>
    <property type="evidence" value="ECO:0007669"/>
    <property type="project" value="UniProtKB-KW"/>
</dbReference>
<organism evidence="3 4">
    <name type="scientific">Ophiostoma piceae (strain UAMH 11346)</name>
    <name type="common">Sap stain fungus</name>
    <dbReference type="NCBI Taxonomy" id="1262450"/>
    <lineage>
        <taxon>Eukaryota</taxon>
        <taxon>Fungi</taxon>
        <taxon>Dikarya</taxon>
        <taxon>Ascomycota</taxon>
        <taxon>Pezizomycotina</taxon>
        <taxon>Sordariomycetes</taxon>
        <taxon>Sordariomycetidae</taxon>
        <taxon>Ophiostomatales</taxon>
        <taxon>Ophiostomataceae</taxon>
        <taxon>Ophiostoma</taxon>
    </lineage>
</organism>
<protein>
    <submittedName>
        <fullName evidence="3">Eukaryotic translation initiation factor 6</fullName>
    </submittedName>
</protein>
<dbReference type="STRING" id="1262450.S3CE39"/>
<feature type="compositionally biased region" description="Low complexity" evidence="1">
    <location>
        <begin position="373"/>
        <end position="401"/>
    </location>
</feature>
<feature type="transmembrane region" description="Helical" evidence="2">
    <location>
        <begin position="92"/>
        <end position="117"/>
    </location>
</feature>